<keyword evidence="5" id="KW-0256">Endoplasmic reticulum</keyword>
<reference evidence="10" key="3">
    <citation type="submission" date="2018-07" db="EMBL/GenBank/DDBJ databases">
        <title>WGS assembly of Glycine max.</title>
        <authorList>
            <person name="Schmutz J."/>
            <person name="Cannon S."/>
            <person name="Schlueter J."/>
            <person name="Ma J."/>
            <person name="Mitros T."/>
            <person name="Nelson W."/>
            <person name="Hyten D."/>
            <person name="Song Q."/>
            <person name="Thelen J."/>
            <person name="Cheng J."/>
            <person name="Xu D."/>
            <person name="Hellsten U."/>
            <person name="May G."/>
            <person name="Yu Y."/>
            <person name="Sakurai T."/>
            <person name="Umezawa T."/>
            <person name="Bhattacharyya M."/>
            <person name="Sandhu D."/>
            <person name="Valliyodan B."/>
            <person name="Lindquist E."/>
            <person name="Peto M."/>
            <person name="Grant D."/>
            <person name="Shu S."/>
            <person name="Goodstein D."/>
            <person name="Barry K."/>
            <person name="Futrell-Griggs M."/>
            <person name="Abernathy B."/>
            <person name="Du J."/>
            <person name="Tian Z."/>
            <person name="Zhu L."/>
            <person name="Gill N."/>
            <person name="Joshi T."/>
            <person name="Libault M."/>
            <person name="Sethuraman A."/>
            <person name="Zhang X."/>
            <person name="Shinozaki K."/>
            <person name="Nguyen H."/>
            <person name="Wing R."/>
            <person name="Cregan P."/>
            <person name="Specht J."/>
            <person name="Grimwood J."/>
            <person name="Rokhsar D."/>
            <person name="Stacey G."/>
            <person name="Shoemaker R."/>
            <person name="Jackson S."/>
        </authorList>
    </citation>
    <scope>NUCLEOTIDE SEQUENCE</scope>
    <source>
        <tissue evidence="10">Callus</tissue>
    </source>
</reference>
<dbReference type="Pfam" id="PF06645">
    <property type="entry name" value="SPC12"/>
    <property type="match status" value="1"/>
</dbReference>
<evidence type="ECO:0000256" key="8">
    <source>
        <dbReference type="ARBA" id="ARBA00045204"/>
    </source>
</evidence>
<dbReference type="EnsemblPlants" id="KRH00092">
    <property type="protein sequence ID" value="KRH00092"/>
    <property type="gene ID" value="GLYMA_18G192200"/>
</dbReference>
<keyword evidence="4 9" id="KW-0812">Transmembrane</keyword>
<reference evidence="11" key="2">
    <citation type="submission" date="2018-02" db="UniProtKB">
        <authorList>
            <consortium name="EnsemblPlants"/>
        </authorList>
    </citation>
    <scope>IDENTIFICATION</scope>
    <source>
        <strain evidence="11">Williams 82</strain>
    </source>
</reference>
<dbReference type="STRING" id="3847.A0A0R0F1J8"/>
<comment type="function">
    <text evidence="8">Component of the signal peptidase complex (SPC) which catalyzes the cleavage of N-terminal signal sequences from nascent proteins as they are translocated into the lumen of the endoplasmic reticulum. Dispensable for SPC enzymatic activity.</text>
</comment>
<dbReference type="EMBL" id="CM000851">
    <property type="protein sequence ID" value="KRH00092.1"/>
    <property type="molecule type" value="Genomic_DNA"/>
</dbReference>
<evidence type="ECO:0000256" key="7">
    <source>
        <dbReference type="ARBA" id="ARBA00023136"/>
    </source>
</evidence>
<evidence type="ECO:0000313" key="11">
    <source>
        <dbReference type="EnsemblPlants" id="KRH00092"/>
    </source>
</evidence>
<evidence type="ECO:0000313" key="12">
    <source>
        <dbReference type="Proteomes" id="UP000008827"/>
    </source>
</evidence>
<sequence>MDWQGQKITEQLMQLIIVAFAVIAFATGYLMASFQMMILIYVGGVVLTTLDPHICWWCGLYNPNFSILIDPSLCPLKK</sequence>
<evidence type="ECO:0000256" key="9">
    <source>
        <dbReference type="SAM" id="Phobius"/>
    </source>
</evidence>
<feature type="transmembrane region" description="Helical" evidence="9">
    <location>
        <begin position="38"/>
        <end position="59"/>
    </location>
</feature>
<evidence type="ECO:0000256" key="1">
    <source>
        <dbReference type="ARBA" id="ARBA00004477"/>
    </source>
</evidence>
<name>A0A0R0F1J8_SOYBN</name>
<evidence type="ECO:0000256" key="3">
    <source>
        <dbReference type="ARBA" id="ARBA00017059"/>
    </source>
</evidence>
<keyword evidence="7 9" id="KW-0472">Membrane</keyword>
<comment type="similarity">
    <text evidence="2">Belongs to the SPCS1 family.</text>
</comment>
<proteinExistence type="inferred from homology"/>
<keyword evidence="12" id="KW-1185">Reference proteome</keyword>
<gene>
    <name evidence="10" type="ORF">GLYMA_18G192200</name>
</gene>
<dbReference type="PANTHER" id="PTHR13202">
    <property type="entry name" value="MICROSOMAL SIGNAL PEPTIDASE 12 KDA SUBUNIT"/>
    <property type="match status" value="1"/>
</dbReference>
<evidence type="ECO:0000256" key="4">
    <source>
        <dbReference type="ARBA" id="ARBA00022692"/>
    </source>
</evidence>
<dbReference type="GO" id="GO:0045047">
    <property type="term" value="P:protein targeting to ER"/>
    <property type="evidence" value="ECO:0000318"/>
    <property type="project" value="GO_Central"/>
</dbReference>
<dbReference type="GO" id="GO:0006465">
    <property type="term" value="P:signal peptide processing"/>
    <property type="evidence" value="ECO:0000318"/>
    <property type="project" value="GO_Central"/>
</dbReference>
<dbReference type="Proteomes" id="UP000008827">
    <property type="component" value="Chromosome 18"/>
</dbReference>
<comment type="subcellular location">
    <subcellularLocation>
        <location evidence="1">Endoplasmic reticulum membrane</location>
        <topology evidence="1">Multi-pass membrane protein</topology>
    </subcellularLocation>
</comment>
<dbReference type="InParanoid" id="A0A0R0F1J8"/>
<evidence type="ECO:0000313" key="10">
    <source>
        <dbReference type="EMBL" id="KRH00092.1"/>
    </source>
</evidence>
<keyword evidence="6 9" id="KW-1133">Transmembrane helix</keyword>
<protein>
    <recommendedName>
        <fullName evidence="3">Signal peptidase complex subunit 1</fullName>
    </recommendedName>
</protein>
<evidence type="ECO:0000256" key="5">
    <source>
        <dbReference type="ARBA" id="ARBA00022824"/>
    </source>
</evidence>
<dbReference type="Gramene" id="KRH00092">
    <property type="protein sequence ID" value="KRH00092"/>
    <property type="gene ID" value="GLYMA_18G192200"/>
</dbReference>
<accession>A0A0R0F1J8</accession>
<feature type="transmembrane region" description="Helical" evidence="9">
    <location>
        <begin position="12"/>
        <end position="32"/>
    </location>
</feature>
<dbReference type="SMR" id="A0A0R0F1J8"/>
<dbReference type="InterPro" id="IPR009542">
    <property type="entry name" value="Spc1/SPCS1"/>
</dbReference>
<evidence type="ECO:0000256" key="2">
    <source>
        <dbReference type="ARBA" id="ARBA00005245"/>
    </source>
</evidence>
<dbReference type="PANTHER" id="PTHR13202:SF0">
    <property type="entry name" value="SIGNAL PEPTIDASE COMPLEX SUBUNIT 1"/>
    <property type="match status" value="1"/>
</dbReference>
<dbReference type="AlphaFoldDB" id="A0A0R0F1J8"/>
<evidence type="ECO:0000256" key="6">
    <source>
        <dbReference type="ARBA" id="ARBA00022989"/>
    </source>
</evidence>
<organism evidence="10">
    <name type="scientific">Glycine max</name>
    <name type="common">Soybean</name>
    <name type="synonym">Glycine hispida</name>
    <dbReference type="NCBI Taxonomy" id="3847"/>
    <lineage>
        <taxon>Eukaryota</taxon>
        <taxon>Viridiplantae</taxon>
        <taxon>Streptophyta</taxon>
        <taxon>Embryophyta</taxon>
        <taxon>Tracheophyta</taxon>
        <taxon>Spermatophyta</taxon>
        <taxon>Magnoliopsida</taxon>
        <taxon>eudicotyledons</taxon>
        <taxon>Gunneridae</taxon>
        <taxon>Pentapetalae</taxon>
        <taxon>rosids</taxon>
        <taxon>fabids</taxon>
        <taxon>Fabales</taxon>
        <taxon>Fabaceae</taxon>
        <taxon>Papilionoideae</taxon>
        <taxon>50 kb inversion clade</taxon>
        <taxon>NPAAA clade</taxon>
        <taxon>indigoferoid/millettioid clade</taxon>
        <taxon>Phaseoleae</taxon>
        <taxon>Glycine</taxon>
        <taxon>Glycine subgen. Soja</taxon>
    </lineage>
</organism>
<dbReference type="GO" id="GO:0005787">
    <property type="term" value="C:signal peptidase complex"/>
    <property type="evidence" value="ECO:0000318"/>
    <property type="project" value="GO_Central"/>
</dbReference>
<reference evidence="10 11" key="1">
    <citation type="journal article" date="2010" name="Nature">
        <title>Genome sequence of the palaeopolyploid soybean.</title>
        <authorList>
            <person name="Schmutz J."/>
            <person name="Cannon S.B."/>
            <person name="Schlueter J."/>
            <person name="Ma J."/>
            <person name="Mitros T."/>
            <person name="Nelson W."/>
            <person name="Hyten D.L."/>
            <person name="Song Q."/>
            <person name="Thelen J.J."/>
            <person name="Cheng J."/>
            <person name="Xu D."/>
            <person name="Hellsten U."/>
            <person name="May G.D."/>
            <person name="Yu Y."/>
            <person name="Sakurai T."/>
            <person name="Umezawa T."/>
            <person name="Bhattacharyya M.K."/>
            <person name="Sandhu D."/>
            <person name="Valliyodan B."/>
            <person name="Lindquist E."/>
            <person name="Peto M."/>
            <person name="Grant D."/>
            <person name="Shu S."/>
            <person name="Goodstein D."/>
            <person name="Barry K."/>
            <person name="Futrell-Griggs M."/>
            <person name="Abernathy B."/>
            <person name="Du J."/>
            <person name="Tian Z."/>
            <person name="Zhu L."/>
            <person name="Gill N."/>
            <person name="Joshi T."/>
            <person name="Libault M."/>
            <person name="Sethuraman A."/>
            <person name="Zhang X.-C."/>
            <person name="Shinozaki K."/>
            <person name="Nguyen H.T."/>
            <person name="Wing R.A."/>
            <person name="Cregan P."/>
            <person name="Specht J."/>
            <person name="Grimwood J."/>
            <person name="Rokhsar D."/>
            <person name="Stacey G."/>
            <person name="Shoemaker R.C."/>
            <person name="Jackson S.A."/>
        </authorList>
    </citation>
    <scope>NUCLEOTIDE SEQUENCE</scope>
    <source>
        <strain evidence="11">cv. Williams 82</strain>
        <tissue evidence="10">Callus</tissue>
    </source>
</reference>